<organism evidence="1">
    <name type="scientific">Siphoviridae sp. ctKm44</name>
    <dbReference type="NCBI Taxonomy" id="2826245"/>
    <lineage>
        <taxon>Viruses</taxon>
        <taxon>Duplodnaviria</taxon>
        <taxon>Heunggongvirae</taxon>
        <taxon>Uroviricota</taxon>
        <taxon>Caudoviricetes</taxon>
    </lineage>
</organism>
<proteinExistence type="predicted"/>
<reference evidence="1" key="1">
    <citation type="journal article" date="2021" name="Proc. Natl. Acad. Sci. U.S.A.">
        <title>A Catalog of Tens of Thousands of Viruses from Human Metagenomes Reveals Hidden Associations with Chronic Diseases.</title>
        <authorList>
            <person name="Tisza M.J."/>
            <person name="Buck C.B."/>
        </authorList>
    </citation>
    <scope>NUCLEOTIDE SEQUENCE</scope>
    <source>
        <strain evidence="1">CtKm44</strain>
    </source>
</reference>
<protein>
    <submittedName>
        <fullName evidence="1">Uncharacterized protein</fullName>
    </submittedName>
</protein>
<dbReference type="EMBL" id="BK014735">
    <property type="protein sequence ID" value="DAD73429.1"/>
    <property type="molecule type" value="Genomic_DNA"/>
</dbReference>
<sequence length="120" mass="13985">MLYTQTLTQDDNFVRVGLLLKRIVNKYSDRIKKAMEDKEEDKAMLLIHDAVEEIQMSLNKAHVVGQKEFKILSKIEYDLSRAMANIFHYQDTGKSIPLLKVYAYWLLGVEVRVARLHNMG</sequence>
<name>A0A8S5LTS3_9CAUD</name>
<accession>A0A8S5LTS3</accession>
<evidence type="ECO:0000313" key="1">
    <source>
        <dbReference type="EMBL" id="DAD73429.1"/>
    </source>
</evidence>